<dbReference type="InterPro" id="IPR036661">
    <property type="entry name" value="Luciferase-like_sf"/>
</dbReference>
<comment type="similarity">
    <text evidence="5">Belongs to the NtaA/SnaA/DszA monooxygenase family.</text>
</comment>
<reference evidence="7 8" key="1">
    <citation type="journal article" date="2016" name="Proc. Natl. Acad. Sci. U.S.A.">
        <title>Comparative genomics of biotechnologically important yeasts.</title>
        <authorList>
            <person name="Riley R."/>
            <person name="Haridas S."/>
            <person name="Wolfe K.H."/>
            <person name="Lopes M.R."/>
            <person name="Hittinger C.T."/>
            <person name="Goeker M."/>
            <person name="Salamov A.A."/>
            <person name="Wisecaver J.H."/>
            <person name="Long T.M."/>
            <person name="Calvey C.H."/>
            <person name="Aerts A.L."/>
            <person name="Barry K.W."/>
            <person name="Choi C."/>
            <person name="Clum A."/>
            <person name="Coughlan A.Y."/>
            <person name="Deshpande S."/>
            <person name="Douglass A.P."/>
            <person name="Hanson S.J."/>
            <person name="Klenk H.-P."/>
            <person name="LaButti K.M."/>
            <person name="Lapidus A."/>
            <person name="Lindquist E.A."/>
            <person name="Lipzen A.M."/>
            <person name="Meier-Kolthoff J.P."/>
            <person name="Ohm R.A."/>
            <person name="Otillar R.P."/>
            <person name="Pangilinan J.L."/>
            <person name="Peng Y."/>
            <person name="Rokas A."/>
            <person name="Rosa C.A."/>
            <person name="Scheuner C."/>
            <person name="Sibirny A.A."/>
            <person name="Slot J.C."/>
            <person name="Stielow J.B."/>
            <person name="Sun H."/>
            <person name="Kurtzman C.P."/>
            <person name="Blackwell M."/>
            <person name="Grigoriev I.V."/>
            <person name="Jeffries T.W."/>
        </authorList>
    </citation>
    <scope>NUCLEOTIDE SEQUENCE [LARGE SCALE GENOMIC DNA]</scope>
    <source>
        <strain evidence="8">ATCC 58044 / CBS 1984 / NCYC 433 / NRRL Y-366-8</strain>
    </source>
</reference>
<dbReference type="AlphaFoldDB" id="A0A1E3P052"/>
<dbReference type="PANTHER" id="PTHR30011">
    <property type="entry name" value="ALKANESULFONATE MONOOXYGENASE-RELATED"/>
    <property type="match status" value="1"/>
</dbReference>
<feature type="domain" description="Luciferase-like" evidence="6">
    <location>
        <begin position="42"/>
        <end position="401"/>
    </location>
</feature>
<evidence type="ECO:0000313" key="8">
    <source>
        <dbReference type="Proteomes" id="UP000094112"/>
    </source>
</evidence>
<dbReference type="GO" id="GO:0004497">
    <property type="term" value="F:monooxygenase activity"/>
    <property type="evidence" value="ECO:0007669"/>
    <property type="project" value="UniProtKB-KW"/>
</dbReference>
<dbReference type="InterPro" id="IPR051260">
    <property type="entry name" value="Diverse_substr_monoxygenases"/>
</dbReference>
<dbReference type="GO" id="GO:0016705">
    <property type="term" value="F:oxidoreductase activity, acting on paired donors, with incorporation or reduction of molecular oxygen"/>
    <property type="evidence" value="ECO:0007669"/>
    <property type="project" value="InterPro"/>
</dbReference>
<dbReference type="InterPro" id="IPR016215">
    <property type="entry name" value="NTA_MOA"/>
</dbReference>
<sequence length="486" mass="54805">MTASSKRQKRERKPLILNFMVLSSLGHLNPSIWAHPKDQSREYKKISYWTKVAKLAEKAKFNAVFIADVLGPYDVYKGPHNFDAVARSGAQFPLVDPSAYISAMVEATNTVGFGITFSTISEAPYLFARRLATLDHLSEGRVGWNIVTSYLQSAARNLLDSKNLPPHDKRYERAEEYLEVVYKLLLSSWRDDAIVDDTANLTYAEPSRIREINHEGEFFNVPGPFITEPSPQRIPVVLQAGASKTGREFAAKHAEIVFIQGFTPEDLKASIDDIRGLAVEKYNRNPEHIKFISELIIILGETNEEAEAKFQDLMKYHDPEGKQALIGGWTGLDLSQFGEDEDLESVNSNAMLSAVKMYITDNKKKTRAEVAQSVGVGLGRKRVLIGTPQEVANEIERYVDISGIDGFNFANANFPATFEDIAELLAPELRKRGLLWEDYPVPGGTFRENLYGVEGQTFVPKDHQAYKYRWIKGTREEFTKHFNSIE</sequence>
<dbReference type="Pfam" id="PF00296">
    <property type="entry name" value="Bac_luciferase"/>
    <property type="match status" value="1"/>
</dbReference>
<dbReference type="SUPFAM" id="SSF51679">
    <property type="entry name" value="Bacterial luciferase-like"/>
    <property type="match status" value="1"/>
</dbReference>
<evidence type="ECO:0000256" key="5">
    <source>
        <dbReference type="ARBA" id="ARBA00033748"/>
    </source>
</evidence>
<organism evidence="7 8">
    <name type="scientific">Wickerhamomyces anomalus (strain ATCC 58044 / CBS 1984 / NCYC 433 / NRRL Y-366-8)</name>
    <name type="common">Yeast</name>
    <name type="synonym">Hansenula anomala</name>
    <dbReference type="NCBI Taxonomy" id="683960"/>
    <lineage>
        <taxon>Eukaryota</taxon>
        <taxon>Fungi</taxon>
        <taxon>Dikarya</taxon>
        <taxon>Ascomycota</taxon>
        <taxon>Saccharomycotina</taxon>
        <taxon>Saccharomycetes</taxon>
        <taxon>Phaffomycetales</taxon>
        <taxon>Wickerhamomycetaceae</taxon>
        <taxon>Wickerhamomyces</taxon>
    </lineage>
</organism>
<evidence type="ECO:0000259" key="6">
    <source>
        <dbReference type="Pfam" id="PF00296"/>
    </source>
</evidence>
<evidence type="ECO:0000313" key="7">
    <source>
        <dbReference type="EMBL" id="ODQ58841.1"/>
    </source>
</evidence>
<dbReference type="Proteomes" id="UP000094112">
    <property type="component" value="Unassembled WGS sequence"/>
</dbReference>
<dbReference type="GeneID" id="30202127"/>
<dbReference type="Gene3D" id="3.20.20.30">
    <property type="entry name" value="Luciferase-like domain"/>
    <property type="match status" value="1"/>
</dbReference>
<dbReference type="RefSeq" id="XP_019038048.1">
    <property type="nucleotide sequence ID" value="XM_019184881.1"/>
</dbReference>
<evidence type="ECO:0000256" key="3">
    <source>
        <dbReference type="ARBA" id="ARBA00023002"/>
    </source>
</evidence>
<evidence type="ECO:0000256" key="1">
    <source>
        <dbReference type="ARBA" id="ARBA00022630"/>
    </source>
</evidence>
<keyword evidence="1" id="KW-0285">Flavoprotein</keyword>
<proteinExistence type="inferred from homology"/>
<accession>A0A1E3P052</accession>
<keyword evidence="2" id="KW-0288">FMN</keyword>
<dbReference type="NCBIfam" id="TIGR03860">
    <property type="entry name" value="FMN_nitrolo"/>
    <property type="match status" value="1"/>
</dbReference>
<dbReference type="OrthoDB" id="5561043at2759"/>
<name>A0A1E3P052_WICAA</name>
<evidence type="ECO:0000256" key="4">
    <source>
        <dbReference type="ARBA" id="ARBA00023033"/>
    </source>
</evidence>
<keyword evidence="8" id="KW-1185">Reference proteome</keyword>
<keyword evidence="3" id="KW-0560">Oxidoreductase</keyword>
<dbReference type="PIRSF" id="PIRSF000337">
    <property type="entry name" value="NTA_MOA"/>
    <property type="match status" value="1"/>
</dbReference>
<dbReference type="PANTHER" id="PTHR30011:SF16">
    <property type="entry name" value="C2H2 FINGER DOMAIN TRANSCRIPTION FACTOR (EUROFUNG)-RELATED"/>
    <property type="match status" value="1"/>
</dbReference>
<protein>
    <recommendedName>
        <fullName evidence="6">Luciferase-like domain-containing protein</fullName>
    </recommendedName>
</protein>
<dbReference type="EMBL" id="KV454211">
    <property type="protein sequence ID" value="ODQ58841.1"/>
    <property type="molecule type" value="Genomic_DNA"/>
</dbReference>
<dbReference type="STRING" id="683960.A0A1E3P052"/>
<dbReference type="InterPro" id="IPR011251">
    <property type="entry name" value="Luciferase-like_dom"/>
</dbReference>
<evidence type="ECO:0000256" key="2">
    <source>
        <dbReference type="ARBA" id="ARBA00022643"/>
    </source>
</evidence>
<gene>
    <name evidence="7" type="ORF">WICANDRAFT_79386</name>
</gene>
<keyword evidence="4" id="KW-0503">Monooxygenase</keyword>